<sequence>MNRNSKPYIICHMASTVNGRIISVNWGNAEQRNKYSTLYEHCHNSFESQAWMVGRATLEKDFTKGSPPELIHPETPIGREAFVGDSNATSFVIGVDNKGKLGWKSNEIDGDHIILILTEDISDSHLHYLRRVGISYVFAGKNEVNFKVALEQIGSLFPIQTIMLEGGGHIKGSLLNEGLIDELSLLLLPVVDGTGGAPTTFEVSKYLSKTPTQSLKLIDTVKLIENVLWLKYSFIANQI</sequence>
<reference evidence="5 6" key="1">
    <citation type="submission" date="2018-06" db="EMBL/GenBank/DDBJ databases">
        <title>Novel Chryseobacterium species.</title>
        <authorList>
            <person name="Newman J."/>
            <person name="Hugo C."/>
            <person name="Oosthuizen L."/>
            <person name="Charimba G."/>
        </authorList>
    </citation>
    <scope>NUCLEOTIDE SEQUENCE [LARGE SCALE GENOMIC DNA]</scope>
    <source>
        <strain evidence="5 6">7_F195</strain>
    </source>
</reference>
<dbReference type="GO" id="GO:0008703">
    <property type="term" value="F:5-amino-6-(5-phosphoribosylamino)uracil reductase activity"/>
    <property type="evidence" value="ECO:0007669"/>
    <property type="project" value="InterPro"/>
</dbReference>
<keyword evidence="3" id="KW-0560">Oxidoreductase</keyword>
<comment type="caution">
    <text evidence="5">The sequence shown here is derived from an EMBL/GenBank/DDBJ whole genome shotgun (WGS) entry which is preliminary data.</text>
</comment>
<evidence type="ECO:0000313" key="5">
    <source>
        <dbReference type="EMBL" id="REC47466.1"/>
    </source>
</evidence>
<dbReference type="Gene3D" id="3.40.430.10">
    <property type="entry name" value="Dihydrofolate Reductase, subunit A"/>
    <property type="match status" value="1"/>
</dbReference>
<evidence type="ECO:0000259" key="4">
    <source>
        <dbReference type="Pfam" id="PF01872"/>
    </source>
</evidence>
<dbReference type="RefSeq" id="WP_115928260.1">
    <property type="nucleotide sequence ID" value="NZ_QNVV01000008.1"/>
</dbReference>
<evidence type="ECO:0000256" key="2">
    <source>
        <dbReference type="ARBA" id="ARBA00022857"/>
    </source>
</evidence>
<gene>
    <name evidence="5" type="ORF">DRF67_10505</name>
</gene>
<dbReference type="EMBL" id="QNVV01000008">
    <property type="protein sequence ID" value="REC47466.1"/>
    <property type="molecule type" value="Genomic_DNA"/>
</dbReference>
<dbReference type="SUPFAM" id="SSF53597">
    <property type="entry name" value="Dihydrofolate reductase-like"/>
    <property type="match status" value="1"/>
</dbReference>
<dbReference type="InterPro" id="IPR024072">
    <property type="entry name" value="DHFR-like_dom_sf"/>
</dbReference>
<dbReference type="Proteomes" id="UP000256257">
    <property type="component" value="Unassembled WGS sequence"/>
</dbReference>
<dbReference type="GO" id="GO:0009231">
    <property type="term" value="P:riboflavin biosynthetic process"/>
    <property type="evidence" value="ECO:0007669"/>
    <property type="project" value="InterPro"/>
</dbReference>
<keyword evidence="6" id="KW-1185">Reference proteome</keyword>
<dbReference type="PANTHER" id="PTHR38011:SF7">
    <property type="entry name" value="2,5-DIAMINO-6-RIBOSYLAMINO-4(3H)-PYRIMIDINONE 5'-PHOSPHATE REDUCTASE"/>
    <property type="match status" value="1"/>
</dbReference>
<protein>
    <submittedName>
        <fullName evidence="5">Deaminase</fullName>
    </submittedName>
</protein>
<dbReference type="InterPro" id="IPR050765">
    <property type="entry name" value="Riboflavin_Biosynth_HTPR"/>
</dbReference>
<dbReference type="OrthoDB" id="9800865at2"/>
<comment type="pathway">
    <text evidence="1">Cofactor biosynthesis; riboflavin biosynthesis.</text>
</comment>
<evidence type="ECO:0000313" key="6">
    <source>
        <dbReference type="Proteomes" id="UP000256257"/>
    </source>
</evidence>
<dbReference type="Pfam" id="PF01872">
    <property type="entry name" value="RibD_C"/>
    <property type="match status" value="1"/>
</dbReference>
<name>A0A3D9B2L1_9FLAO</name>
<keyword evidence="2" id="KW-0521">NADP</keyword>
<proteinExistence type="predicted"/>
<dbReference type="AlphaFoldDB" id="A0A3D9B2L1"/>
<dbReference type="InterPro" id="IPR002734">
    <property type="entry name" value="RibDG_C"/>
</dbReference>
<evidence type="ECO:0000256" key="3">
    <source>
        <dbReference type="ARBA" id="ARBA00023002"/>
    </source>
</evidence>
<organism evidence="5 6">
    <name type="scientific">Chryseobacterium pennipullorum</name>
    <dbReference type="NCBI Taxonomy" id="2258963"/>
    <lineage>
        <taxon>Bacteria</taxon>
        <taxon>Pseudomonadati</taxon>
        <taxon>Bacteroidota</taxon>
        <taxon>Flavobacteriia</taxon>
        <taxon>Flavobacteriales</taxon>
        <taxon>Weeksellaceae</taxon>
        <taxon>Chryseobacterium group</taxon>
        <taxon>Chryseobacterium</taxon>
    </lineage>
</organism>
<dbReference type="PANTHER" id="PTHR38011">
    <property type="entry name" value="DIHYDROFOLATE REDUCTASE FAMILY PROTEIN (AFU_ORTHOLOGUE AFUA_8G06820)"/>
    <property type="match status" value="1"/>
</dbReference>
<accession>A0A3D9B2L1</accession>
<feature type="domain" description="Bacterial bifunctional deaminase-reductase C-terminal" evidence="4">
    <location>
        <begin position="7"/>
        <end position="217"/>
    </location>
</feature>
<evidence type="ECO:0000256" key="1">
    <source>
        <dbReference type="ARBA" id="ARBA00005104"/>
    </source>
</evidence>